<dbReference type="EMBL" id="BJXA01000010">
    <property type="protein sequence ID" value="GEM37546.1"/>
    <property type="molecule type" value="Genomic_DNA"/>
</dbReference>
<evidence type="ECO:0000313" key="1">
    <source>
        <dbReference type="EMBL" id="GEM37546.1"/>
    </source>
</evidence>
<organism evidence="1 2">
    <name type="scientific">Nocardia ninae NBRC 108245</name>
    <dbReference type="NCBI Taxonomy" id="1210091"/>
    <lineage>
        <taxon>Bacteria</taxon>
        <taxon>Bacillati</taxon>
        <taxon>Actinomycetota</taxon>
        <taxon>Actinomycetes</taxon>
        <taxon>Mycobacteriales</taxon>
        <taxon>Nocardiaceae</taxon>
        <taxon>Nocardia</taxon>
    </lineage>
</organism>
<dbReference type="GO" id="GO:0006355">
    <property type="term" value="P:regulation of DNA-templated transcription"/>
    <property type="evidence" value="ECO:0007669"/>
    <property type="project" value="InterPro"/>
</dbReference>
<reference evidence="1 2" key="1">
    <citation type="submission" date="2019-07" db="EMBL/GenBank/DDBJ databases">
        <title>Whole genome shotgun sequence of Nocardia ninae NBRC 108245.</title>
        <authorList>
            <person name="Hosoyama A."/>
            <person name="Uohara A."/>
            <person name="Ohji S."/>
            <person name="Ichikawa N."/>
        </authorList>
    </citation>
    <scope>NUCLEOTIDE SEQUENCE [LARGE SCALE GENOMIC DNA]</scope>
    <source>
        <strain evidence="1 2">NBRC 108245</strain>
    </source>
</reference>
<protein>
    <submittedName>
        <fullName evidence="1">Uncharacterized protein</fullName>
    </submittedName>
</protein>
<gene>
    <name evidence="1" type="ORF">NN4_20650</name>
</gene>
<proteinExistence type="predicted"/>
<accession>A0A511MCP5</accession>
<dbReference type="Proteomes" id="UP000321424">
    <property type="component" value="Unassembled WGS sequence"/>
</dbReference>
<dbReference type="AlphaFoldDB" id="A0A511MCP5"/>
<name>A0A511MCP5_9NOCA</name>
<keyword evidence="2" id="KW-1185">Reference proteome</keyword>
<sequence>MYGTGTITSMALKKTTVMVDEDDLAIIKAAAAREGRPESEYFREAFHIAALRAKRWEDDDWDIPELDFGREVTKDDIKKAVSDAIADKL</sequence>
<evidence type="ECO:0000313" key="2">
    <source>
        <dbReference type="Proteomes" id="UP000321424"/>
    </source>
</evidence>
<comment type="caution">
    <text evidence="1">The sequence shown here is derived from an EMBL/GenBank/DDBJ whole genome shotgun (WGS) entry which is preliminary data.</text>
</comment>